<organism evidence="19 20">
    <name type="scientific">Sciurus vulgaris</name>
    <name type="common">Eurasian red squirrel</name>
    <dbReference type="NCBI Taxonomy" id="55149"/>
    <lineage>
        <taxon>Eukaryota</taxon>
        <taxon>Metazoa</taxon>
        <taxon>Chordata</taxon>
        <taxon>Craniata</taxon>
        <taxon>Vertebrata</taxon>
        <taxon>Euteleostomi</taxon>
        <taxon>Mammalia</taxon>
        <taxon>Eutheria</taxon>
        <taxon>Euarchontoglires</taxon>
        <taxon>Glires</taxon>
        <taxon>Rodentia</taxon>
        <taxon>Sciuromorpha</taxon>
        <taxon>Sciuridae</taxon>
        <taxon>Sciurinae</taxon>
        <taxon>Sciurini</taxon>
        <taxon>Sciurus</taxon>
    </lineage>
</organism>
<dbReference type="GO" id="GO:0000785">
    <property type="term" value="C:chromatin"/>
    <property type="evidence" value="ECO:0007669"/>
    <property type="project" value="TreeGrafter"/>
</dbReference>
<keyword evidence="8" id="KW-0479">Metal-binding</keyword>
<feature type="coiled-coil region" evidence="17">
    <location>
        <begin position="198"/>
        <end position="225"/>
    </location>
</feature>
<dbReference type="PANTHER" id="PTHR16431">
    <property type="entry name" value="NEUROGENIC PROTEIN MASTERMIND"/>
    <property type="match status" value="1"/>
</dbReference>
<dbReference type="AlphaFoldDB" id="A0A8D2B512"/>
<dbReference type="PANTHER" id="PTHR16431:SF2">
    <property type="entry name" value="PROTEIN MIS18-ALPHA"/>
    <property type="match status" value="1"/>
</dbReference>
<dbReference type="GO" id="GO:0030674">
    <property type="term" value="F:protein-macromolecule adaptor activity"/>
    <property type="evidence" value="ECO:0007669"/>
    <property type="project" value="Ensembl"/>
</dbReference>
<evidence type="ECO:0000256" key="1">
    <source>
        <dbReference type="ARBA" id="ARBA00003694"/>
    </source>
</evidence>
<evidence type="ECO:0000313" key="20">
    <source>
        <dbReference type="Proteomes" id="UP000694564"/>
    </source>
</evidence>
<keyword evidence="17" id="KW-0175">Coiled coil</keyword>
<evidence type="ECO:0000256" key="13">
    <source>
        <dbReference type="ARBA" id="ARBA00023306"/>
    </source>
</evidence>
<dbReference type="Ensembl" id="ENSSVLT00005012328.1">
    <property type="protein sequence ID" value="ENSSVLP00005011142.1"/>
    <property type="gene ID" value="ENSSVLG00005008836.1"/>
</dbReference>
<keyword evidence="6" id="KW-0597">Phosphoprotein</keyword>
<feature type="domain" description="Mis18" evidence="18">
    <location>
        <begin position="80"/>
        <end position="178"/>
    </location>
</feature>
<evidence type="ECO:0000256" key="16">
    <source>
        <dbReference type="ARBA" id="ARBA00046705"/>
    </source>
</evidence>
<dbReference type="GO" id="GO:0071459">
    <property type="term" value="P:protein localization to chromosome, centromeric region"/>
    <property type="evidence" value="ECO:0007669"/>
    <property type="project" value="Ensembl"/>
</dbReference>
<dbReference type="GO" id="GO:0005829">
    <property type="term" value="C:cytosol"/>
    <property type="evidence" value="ECO:0007669"/>
    <property type="project" value="Ensembl"/>
</dbReference>
<keyword evidence="10" id="KW-0862">Zinc</keyword>
<evidence type="ECO:0000256" key="6">
    <source>
        <dbReference type="ARBA" id="ARBA00022553"/>
    </source>
</evidence>
<dbReference type="GO" id="GO:0140462">
    <property type="term" value="P:pericentric heterochromatin organization"/>
    <property type="evidence" value="ECO:0007669"/>
    <property type="project" value="Ensembl"/>
</dbReference>
<name>A0A8D2B512_SCIVU</name>
<keyword evidence="5" id="KW-1017">Isopeptide bond</keyword>
<comment type="subcellular location">
    <subcellularLocation>
        <location evidence="3">Chromosome</location>
        <location evidence="3">Centromere</location>
    </subcellularLocation>
    <subcellularLocation>
        <location evidence="2">Nucleus</location>
    </subcellularLocation>
</comment>
<evidence type="ECO:0000256" key="4">
    <source>
        <dbReference type="ARBA" id="ARBA00022454"/>
    </source>
</evidence>
<keyword evidence="20" id="KW-1185">Reference proteome</keyword>
<dbReference type="InterPro" id="IPR034752">
    <property type="entry name" value="Mis18"/>
</dbReference>
<evidence type="ECO:0000256" key="9">
    <source>
        <dbReference type="ARBA" id="ARBA00022776"/>
    </source>
</evidence>
<evidence type="ECO:0000313" key="19">
    <source>
        <dbReference type="Ensembl" id="ENSSVLP00005011142.1"/>
    </source>
</evidence>
<keyword evidence="4" id="KW-0158">Chromosome</keyword>
<dbReference type="GO" id="GO:0000775">
    <property type="term" value="C:chromosome, centromeric region"/>
    <property type="evidence" value="ECO:0007669"/>
    <property type="project" value="UniProtKB-SubCell"/>
</dbReference>
<dbReference type="OrthoDB" id="74210at2759"/>
<keyword evidence="12" id="KW-0539">Nucleus</keyword>
<dbReference type="GO" id="GO:0051301">
    <property type="term" value="P:cell division"/>
    <property type="evidence" value="ECO:0007669"/>
    <property type="project" value="UniProtKB-KW"/>
</dbReference>
<dbReference type="GO" id="GO:0098654">
    <property type="term" value="C:CENP-A recruiting complex"/>
    <property type="evidence" value="ECO:0007669"/>
    <property type="project" value="Ensembl"/>
</dbReference>
<dbReference type="GO" id="GO:0046872">
    <property type="term" value="F:metal ion binding"/>
    <property type="evidence" value="ECO:0007669"/>
    <property type="project" value="UniProtKB-KW"/>
</dbReference>
<comment type="function">
    <text evidence="1">Required for recruitment of CENPA to centromeres and normal chromosome segregation during mitosis.</text>
</comment>
<dbReference type="GO" id="GO:0007059">
    <property type="term" value="P:chromosome segregation"/>
    <property type="evidence" value="ECO:0007669"/>
    <property type="project" value="Ensembl"/>
</dbReference>
<dbReference type="GO" id="GO:0042802">
    <property type="term" value="F:identical protein binding"/>
    <property type="evidence" value="ECO:0007669"/>
    <property type="project" value="Ensembl"/>
</dbReference>
<keyword evidence="14" id="KW-0137">Centromere</keyword>
<gene>
    <name evidence="19" type="primary">MIS18A</name>
</gene>
<evidence type="ECO:0000256" key="15">
    <source>
        <dbReference type="ARBA" id="ARBA00039650"/>
    </source>
</evidence>
<evidence type="ECO:0000256" key="5">
    <source>
        <dbReference type="ARBA" id="ARBA00022499"/>
    </source>
</evidence>
<comment type="subunit">
    <text evidence="16">Homodimer, and heterodimer with OIP5/MIS18B. Identified in a complex containing MIS18A, OIP5/MIS18B, MIS18BP1, RBBP7 and RBBP4.</text>
</comment>
<evidence type="ECO:0000256" key="10">
    <source>
        <dbReference type="ARBA" id="ARBA00022833"/>
    </source>
</evidence>
<dbReference type="GeneTree" id="ENSGT00940000154267"/>
<evidence type="ECO:0000256" key="8">
    <source>
        <dbReference type="ARBA" id="ARBA00022723"/>
    </source>
</evidence>
<dbReference type="GO" id="GO:0005654">
    <property type="term" value="C:nucleoplasm"/>
    <property type="evidence" value="ECO:0007669"/>
    <property type="project" value="Ensembl"/>
</dbReference>
<protein>
    <recommendedName>
        <fullName evidence="15">Protein Mis18-alpha</fullName>
    </recommendedName>
</protein>
<proteinExistence type="predicted"/>
<evidence type="ECO:0000256" key="3">
    <source>
        <dbReference type="ARBA" id="ARBA00004584"/>
    </source>
</evidence>
<evidence type="ECO:0000256" key="17">
    <source>
        <dbReference type="SAM" id="Coils"/>
    </source>
</evidence>
<accession>A0A8D2B512</accession>
<reference evidence="19" key="1">
    <citation type="submission" date="2025-08" db="UniProtKB">
        <authorList>
            <consortium name="Ensembl"/>
        </authorList>
    </citation>
    <scope>IDENTIFICATION</scope>
</reference>
<keyword evidence="13" id="KW-0131">Cell cycle</keyword>
<dbReference type="InterPro" id="IPR004910">
    <property type="entry name" value="Yippee/Mis18/Cereblon"/>
</dbReference>
<dbReference type="GO" id="GO:0034080">
    <property type="term" value="P:CENP-A containing chromatin assembly"/>
    <property type="evidence" value="ECO:0007669"/>
    <property type="project" value="Ensembl"/>
</dbReference>
<sequence>MAGSWSPDCRPGCTFTCCACDRKDKWNDSSLLGRRISEGSSRHQLLQQWASMWSSASADASEAGAEKARPGEAAAAAENPLVFLCSGCRRPLGDSLSWVSGQEDTNCILLRCVSCNVSVDKEQKLSKCKDENGCILETLYCTGCSLKLGYIYRCTPKNLDYKRDLFCLSVEAIESYTLGSSEKQIMPEDKELFSLESRVEIEKSLKQMEDVLKALQTKLWEVESKLSFRSCSS</sequence>
<evidence type="ECO:0000256" key="11">
    <source>
        <dbReference type="ARBA" id="ARBA00022843"/>
    </source>
</evidence>
<keyword evidence="9" id="KW-0498">Mitosis</keyword>
<dbReference type="Proteomes" id="UP000694564">
    <property type="component" value="Chromosome 10"/>
</dbReference>
<dbReference type="PROSITE" id="PS51793">
    <property type="entry name" value="MIS18"/>
    <property type="match status" value="1"/>
</dbReference>
<evidence type="ECO:0000256" key="14">
    <source>
        <dbReference type="ARBA" id="ARBA00023328"/>
    </source>
</evidence>
<evidence type="ECO:0000256" key="2">
    <source>
        <dbReference type="ARBA" id="ARBA00004123"/>
    </source>
</evidence>
<keyword evidence="7" id="KW-0132">Cell division</keyword>
<evidence type="ECO:0000256" key="7">
    <source>
        <dbReference type="ARBA" id="ARBA00022618"/>
    </source>
</evidence>
<keyword evidence="11" id="KW-0832">Ubl conjugation</keyword>
<evidence type="ECO:0000256" key="12">
    <source>
        <dbReference type="ARBA" id="ARBA00023242"/>
    </source>
</evidence>
<evidence type="ECO:0000259" key="18">
    <source>
        <dbReference type="PROSITE" id="PS51793"/>
    </source>
</evidence>
<dbReference type="Pfam" id="PF03226">
    <property type="entry name" value="Yippee-Mis18"/>
    <property type="match status" value="1"/>
</dbReference>
<reference evidence="19" key="2">
    <citation type="submission" date="2025-09" db="UniProtKB">
        <authorList>
            <consortium name="Ensembl"/>
        </authorList>
    </citation>
    <scope>IDENTIFICATION</scope>
</reference>